<feature type="region of interest" description="Disordered" evidence="1">
    <location>
        <begin position="56"/>
        <end position="93"/>
    </location>
</feature>
<evidence type="ECO:0000313" key="3">
    <source>
        <dbReference type="Proteomes" id="UP000323221"/>
    </source>
</evidence>
<protein>
    <submittedName>
        <fullName evidence="2">Uncharacterized protein</fullName>
    </submittedName>
</protein>
<feature type="region of interest" description="Disordered" evidence="1">
    <location>
        <begin position="132"/>
        <end position="156"/>
    </location>
</feature>
<keyword evidence="3" id="KW-1185">Reference proteome</keyword>
<dbReference type="Proteomes" id="UP000323221">
    <property type="component" value="Unassembled WGS sequence"/>
</dbReference>
<feature type="compositionally biased region" description="Polar residues" evidence="1">
    <location>
        <begin position="132"/>
        <end position="147"/>
    </location>
</feature>
<organism evidence="2 3">
    <name type="scientific">Agrococcus sediminis</name>
    <dbReference type="NCBI Taxonomy" id="2599924"/>
    <lineage>
        <taxon>Bacteria</taxon>
        <taxon>Bacillati</taxon>
        <taxon>Actinomycetota</taxon>
        <taxon>Actinomycetes</taxon>
        <taxon>Micrococcales</taxon>
        <taxon>Microbacteriaceae</taxon>
        <taxon>Agrococcus</taxon>
    </lineage>
</organism>
<name>A0A5M8QKU2_9MICO</name>
<gene>
    <name evidence="2" type="ORF">FQ330_00500</name>
</gene>
<dbReference type="AlphaFoldDB" id="A0A5M8QKU2"/>
<evidence type="ECO:0000256" key="1">
    <source>
        <dbReference type="SAM" id="MobiDB-lite"/>
    </source>
</evidence>
<reference evidence="2 3" key="1">
    <citation type="submission" date="2019-08" db="EMBL/GenBank/DDBJ databases">
        <title>Agrococcus lahaulensis sp. nov., isolated from a cold desert of the Indian Himalayas.</title>
        <authorList>
            <person name="Qu J.H."/>
        </authorList>
    </citation>
    <scope>NUCLEOTIDE SEQUENCE [LARGE SCALE GENOMIC DNA]</scope>
    <source>
        <strain evidence="2 3">NS18</strain>
    </source>
</reference>
<accession>A0A5M8QKU2</accession>
<feature type="region of interest" description="Disordered" evidence="1">
    <location>
        <begin position="1"/>
        <end position="23"/>
    </location>
</feature>
<dbReference type="EMBL" id="VOIR01000008">
    <property type="protein sequence ID" value="KAA6436807.1"/>
    <property type="molecule type" value="Genomic_DNA"/>
</dbReference>
<comment type="caution">
    <text evidence="2">The sequence shown here is derived from an EMBL/GenBank/DDBJ whole genome shotgun (WGS) entry which is preliminary data.</text>
</comment>
<proteinExistence type="predicted"/>
<sequence>MNRGVYEVSRRPQIGASSDDRGPVVRTVETAQTFLTAAEVDSLVGDYLGGMGVKQLDRQRRRAPRAAAPQRRARRSPSLRSPSATRPPPRDASRVHHFVTLLPPARRRSCEHPMLGSQCGLQRVARLSTCSTLTGQSRSLGTPSTDSSPHRDSRSRAARLCQELRAFV</sequence>
<dbReference type="OrthoDB" id="4965836at2"/>
<evidence type="ECO:0000313" key="2">
    <source>
        <dbReference type="EMBL" id="KAA6436807.1"/>
    </source>
</evidence>